<feature type="transmembrane region" description="Helical" evidence="5">
    <location>
        <begin position="52"/>
        <end position="76"/>
    </location>
</feature>
<feature type="transmembrane region" description="Helical" evidence="5">
    <location>
        <begin position="247"/>
        <end position="267"/>
    </location>
</feature>
<feature type="transmembrane region" description="Helical" evidence="5">
    <location>
        <begin position="279"/>
        <end position="298"/>
    </location>
</feature>
<dbReference type="SUPFAM" id="SSF103473">
    <property type="entry name" value="MFS general substrate transporter"/>
    <property type="match status" value="1"/>
</dbReference>
<dbReference type="Pfam" id="PF07690">
    <property type="entry name" value="MFS_1"/>
    <property type="match status" value="1"/>
</dbReference>
<gene>
    <name evidence="6" type="ORF">AVDCRST_MAG18-2682</name>
</gene>
<evidence type="ECO:0000313" key="6">
    <source>
        <dbReference type="EMBL" id="CAA9577133.1"/>
    </source>
</evidence>
<comment type="subcellular location">
    <subcellularLocation>
        <location evidence="1">Membrane</location>
        <topology evidence="1">Multi-pass membrane protein</topology>
    </subcellularLocation>
</comment>
<dbReference type="Gene3D" id="1.20.1250.20">
    <property type="entry name" value="MFS general substrate transporter like domains"/>
    <property type="match status" value="2"/>
</dbReference>
<evidence type="ECO:0000256" key="2">
    <source>
        <dbReference type="ARBA" id="ARBA00022692"/>
    </source>
</evidence>
<dbReference type="EMBL" id="CADCWN010000207">
    <property type="protein sequence ID" value="CAA9577133.1"/>
    <property type="molecule type" value="Genomic_DNA"/>
</dbReference>
<feature type="transmembrane region" description="Helical" evidence="5">
    <location>
        <begin position="332"/>
        <end position="351"/>
    </location>
</feature>
<name>A0A6J4VIA5_9BACT</name>
<feature type="transmembrane region" description="Helical" evidence="5">
    <location>
        <begin position="147"/>
        <end position="165"/>
    </location>
</feature>
<dbReference type="CDD" id="cd17393">
    <property type="entry name" value="MFS_MosC_like"/>
    <property type="match status" value="1"/>
</dbReference>
<feature type="transmembrane region" description="Helical" evidence="5">
    <location>
        <begin position="171"/>
        <end position="193"/>
    </location>
</feature>
<protein>
    <submittedName>
        <fullName evidence="6">Uncharacterized MFS-type transporter</fullName>
    </submittedName>
</protein>
<evidence type="ECO:0000256" key="1">
    <source>
        <dbReference type="ARBA" id="ARBA00004141"/>
    </source>
</evidence>
<keyword evidence="2 5" id="KW-0812">Transmembrane</keyword>
<sequence length="396" mass="38802">MGAKAIGEASPATELRATRRAVLGIFLLNGVGLASWAAYIPSIKQKFGFSDAALGVALLAVAAGSVGALLFGGYLVARCGSRAVLLVGAVGFCVALSLLLLAPTLPLLLALLACFGACIGAMEVAANVQAFRVEERYGRPIMSTFHALFSVGGLLGAVVAGLALSRGLPSVAHMVGVALGLAALTILAAPHLLPADTADPACGSALALPTGPLLGLGLLAFCCLVAEGAMADWSAVYLRDSLGTGPGFAAAGYAAFSVAMAAGRFGGDALRARLRAVPLIRISGALAAVGLGVAVLAAQPLAALAGFACVGLGLANIVPVPFVAAGRTPGTAVGTGVAAVASAGYFGFLVGPPVIGFVAQATSLAGGLGLVALLMALLALLAQGAARADSVEHDEG</sequence>
<dbReference type="GO" id="GO:0022857">
    <property type="term" value="F:transmembrane transporter activity"/>
    <property type="evidence" value="ECO:0007669"/>
    <property type="project" value="InterPro"/>
</dbReference>
<dbReference type="AlphaFoldDB" id="A0A6J4VIA5"/>
<proteinExistence type="predicted"/>
<feature type="transmembrane region" description="Helical" evidence="5">
    <location>
        <begin position="107"/>
        <end position="126"/>
    </location>
</feature>
<evidence type="ECO:0000256" key="3">
    <source>
        <dbReference type="ARBA" id="ARBA00022989"/>
    </source>
</evidence>
<evidence type="ECO:0000256" key="4">
    <source>
        <dbReference type="ARBA" id="ARBA00023136"/>
    </source>
</evidence>
<feature type="transmembrane region" description="Helical" evidence="5">
    <location>
        <begin position="21"/>
        <end position="40"/>
    </location>
</feature>
<feature type="transmembrane region" description="Helical" evidence="5">
    <location>
        <begin position="304"/>
        <end position="325"/>
    </location>
</feature>
<feature type="transmembrane region" description="Helical" evidence="5">
    <location>
        <begin position="205"/>
        <end position="227"/>
    </location>
</feature>
<reference evidence="6" key="1">
    <citation type="submission" date="2020-02" db="EMBL/GenBank/DDBJ databases">
        <authorList>
            <person name="Meier V. D."/>
        </authorList>
    </citation>
    <scope>NUCLEOTIDE SEQUENCE</scope>
    <source>
        <strain evidence="6">AVDCRST_MAG18</strain>
    </source>
</reference>
<keyword evidence="4 5" id="KW-0472">Membrane</keyword>
<accession>A0A6J4VIA5</accession>
<dbReference type="GO" id="GO:0016020">
    <property type="term" value="C:membrane"/>
    <property type="evidence" value="ECO:0007669"/>
    <property type="project" value="UniProtKB-SubCell"/>
</dbReference>
<keyword evidence="3 5" id="KW-1133">Transmembrane helix</keyword>
<feature type="transmembrane region" description="Helical" evidence="5">
    <location>
        <begin position="357"/>
        <end position="381"/>
    </location>
</feature>
<dbReference type="InterPro" id="IPR051788">
    <property type="entry name" value="MFS_Transporter"/>
</dbReference>
<evidence type="ECO:0000256" key="5">
    <source>
        <dbReference type="SAM" id="Phobius"/>
    </source>
</evidence>
<feature type="transmembrane region" description="Helical" evidence="5">
    <location>
        <begin position="83"/>
        <end position="101"/>
    </location>
</feature>
<organism evidence="6">
    <name type="scientific">uncultured Thermomicrobiales bacterium</name>
    <dbReference type="NCBI Taxonomy" id="1645740"/>
    <lineage>
        <taxon>Bacteria</taxon>
        <taxon>Pseudomonadati</taxon>
        <taxon>Thermomicrobiota</taxon>
        <taxon>Thermomicrobia</taxon>
        <taxon>Thermomicrobiales</taxon>
        <taxon>environmental samples</taxon>
    </lineage>
</organism>
<dbReference type="InterPro" id="IPR011701">
    <property type="entry name" value="MFS"/>
</dbReference>
<dbReference type="InterPro" id="IPR036259">
    <property type="entry name" value="MFS_trans_sf"/>
</dbReference>
<dbReference type="PANTHER" id="PTHR23514:SF13">
    <property type="entry name" value="INNER MEMBRANE PROTEIN YBJJ"/>
    <property type="match status" value="1"/>
</dbReference>
<dbReference type="PANTHER" id="PTHR23514">
    <property type="entry name" value="BYPASS OF STOP CODON PROTEIN 6"/>
    <property type="match status" value="1"/>
</dbReference>